<accession>G8LWM4</accession>
<dbReference type="PIRSF" id="PIRSF006603">
    <property type="entry name" value="DinF"/>
    <property type="match status" value="1"/>
</dbReference>
<feature type="transmembrane region" description="Helical" evidence="10">
    <location>
        <begin position="238"/>
        <end position="260"/>
    </location>
</feature>
<dbReference type="EMBL" id="CP003065">
    <property type="protein sequence ID" value="AEV68692.1"/>
    <property type="molecule type" value="Genomic_DNA"/>
</dbReference>
<protein>
    <recommendedName>
        <fullName evidence="3">Multidrug export protein MepA</fullName>
    </recommendedName>
</protein>
<reference evidence="12" key="1">
    <citation type="submission" date="2011-12" db="EMBL/GenBank/DDBJ databases">
        <title>Complete sequence of Clostridium clariflavum DSM 19732.</title>
        <authorList>
            <consortium name="US DOE Joint Genome Institute"/>
            <person name="Lucas S."/>
            <person name="Han J."/>
            <person name="Lapidus A."/>
            <person name="Cheng J.-F."/>
            <person name="Goodwin L."/>
            <person name="Pitluck S."/>
            <person name="Peters L."/>
            <person name="Teshima H."/>
            <person name="Detter J.C."/>
            <person name="Han C."/>
            <person name="Tapia R."/>
            <person name="Land M."/>
            <person name="Hauser L."/>
            <person name="Kyrpides N."/>
            <person name="Ivanova N."/>
            <person name="Pagani I."/>
            <person name="Kitzmiller T."/>
            <person name="Lynd L."/>
            <person name="Izquierdo J."/>
            <person name="Woyke T."/>
        </authorList>
    </citation>
    <scope>NUCLEOTIDE SEQUENCE [LARGE SCALE GENOMIC DNA]</scope>
    <source>
        <strain evidence="12">DSM 19732 / NBRC 101661 / EBR45</strain>
    </source>
</reference>
<keyword evidence="9" id="KW-0046">Antibiotic resistance</keyword>
<dbReference type="InterPro" id="IPR045070">
    <property type="entry name" value="MATE_MepA-like"/>
</dbReference>
<feature type="transmembrane region" description="Helical" evidence="10">
    <location>
        <begin position="322"/>
        <end position="344"/>
    </location>
</feature>
<evidence type="ECO:0000256" key="4">
    <source>
        <dbReference type="ARBA" id="ARBA00022448"/>
    </source>
</evidence>
<evidence type="ECO:0000256" key="2">
    <source>
        <dbReference type="ARBA" id="ARBA00008417"/>
    </source>
</evidence>
<gene>
    <name evidence="11" type="ordered locus">Clocl_2095</name>
</gene>
<feature type="transmembrane region" description="Helical" evidence="10">
    <location>
        <begin position="359"/>
        <end position="376"/>
    </location>
</feature>
<dbReference type="Pfam" id="PF01554">
    <property type="entry name" value="MatE"/>
    <property type="match status" value="2"/>
</dbReference>
<evidence type="ECO:0000256" key="5">
    <source>
        <dbReference type="ARBA" id="ARBA00022475"/>
    </source>
</evidence>
<dbReference type="PANTHER" id="PTHR43823">
    <property type="entry name" value="SPORULATION PROTEIN YKVU"/>
    <property type="match status" value="1"/>
</dbReference>
<dbReference type="GO" id="GO:0046677">
    <property type="term" value="P:response to antibiotic"/>
    <property type="evidence" value="ECO:0007669"/>
    <property type="project" value="UniProtKB-KW"/>
</dbReference>
<evidence type="ECO:0000313" key="11">
    <source>
        <dbReference type="EMBL" id="AEV68692.1"/>
    </source>
</evidence>
<evidence type="ECO:0000256" key="6">
    <source>
        <dbReference type="ARBA" id="ARBA00022692"/>
    </source>
</evidence>
<feature type="transmembrane region" description="Helical" evidence="10">
    <location>
        <begin position="197"/>
        <end position="217"/>
    </location>
</feature>
<dbReference type="CDD" id="cd13143">
    <property type="entry name" value="MATE_MepA_like"/>
    <property type="match status" value="1"/>
</dbReference>
<keyword evidence="5" id="KW-1003">Cell membrane</keyword>
<evidence type="ECO:0000256" key="7">
    <source>
        <dbReference type="ARBA" id="ARBA00022989"/>
    </source>
</evidence>
<keyword evidence="7 10" id="KW-1133">Transmembrane helix</keyword>
<dbReference type="Proteomes" id="UP000005435">
    <property type="component" value="Chromosome"/>
</dbReference>
<dbReference type="GO" id="GO:0005886">
    <property type="term" value="C:plasma membrane"/>
    <property type="evidence" value="ECO:0007669"/>
    <property type="project" value="UniProtKB-SubCell"/>
</dbReference>
<evidence type="ECO:0000256" key="1">
    <source>
        <dbReference type="ARBA" id="ARBA00004651"/>
    </source>
</evidence>
<proteinExistence type="inferred from homology"/>
<evidence type="ECO:0000256" key="8">
    <source>
        <dbReference type="ARBA" id="ARBA00023136"/>
    </source>
</evidence>
<dbReference type="InterPro" id="IPR002528">
    <property type="entry name" value="MATE_fam"/>
</dbReference>
<feature type="transmembrane region" description="Helical" evidence="10">
    <location>
        <begin position="424"/>
        <end position="445"/>
    </location>
</feature>
<dbReference type="STRING" id="720554.Clocl_2095"/>
<evidence type="ECO:0000256" key="3">
    <source>
        <dbReference type="ARBA" id="ARBA00022106"/>
    </source>
</evidence>
<feature type="transmembrane region" description="Helical" evidence="10">
    <location>
        <begin position="58"/>
        <end position="80"/>
    </location>
</feature>
<evidence type="ECO:0000313" key="12">
    <source>
        <dbReference type="Proteomes" id="UP000005435"/>
    </source>
</evidence>
<keyword evidence="4" id="KW-0813">Transport</keyword>
<dbReference type="GO" id="GO:0015297">
    <property type="term" value="F:antiporter activity"/>
    <property type="evidence" value="ECO:0007669"/>
    <property type="project" value="InterPro"/>
</dbReference>
<feature type="transmembrane region" description="Helical" evidence="10">
    <location>
        <begin position="397"/>
        <end position="418"/>
    </location>
</feature>
<evidence type="ECO:0000256" key="9">
    <source>
        <dbReference type="ARBA" id="ARBA00023251"/>
    </source>
</evidence>
<feature type="transmembrane region" description="Helical" evidence="10">
    <location>
        <begin position="21"/>
        <end position="38"/>
    </location>
</feature>
<reference evidence="11 12" key="2">
    <citation type="journal article" date="2012" name="Stand. Genomic Sci.">
        <title>Complete Genome Sequence of Clostridium clariflavum DSM 19732.</title>
        <authorList>
            <person name="Izquierdo J.A."/>
            <person name="Goodwin L."/>
            <person name="Davenport K.W."/>
            <person name="Teshima H."/>
            <person name="Bruce D."/>
            <person name="Detter C."/>
            <person name="Tapia R."/>
            <person name="Han S."/>
            <person name="Land M."/>
            <person name="Hauser L."/>
            <person name="Jeffries C.D."/>
            <person name="Han J."/>
            <person name="Pitluck S."/>
            <person name="Nolan M."/>
            <person name="Chen A."/>
            <person name="Huntemann M."/>
            <person name="Mavromatis K."/>
            <person name="Mikhailova N."/>
            <person name="Liolios K."/>
            <person name="Woyke T."/>
            <person name="Lynd L.R."/>
        </authorList>
    </citation>
    <scope>NUCLEOTIDE SEQUENCE [LARGE SCALE GENOMIC DNA]</scope>
    <source>
        <strain evidence="12">DSM 19732 / NBRC 101661 / EBR45</strain>
    </source>
</reference>
<dbReference type="AlphaFoldDB" id="G8LWM4"/>
<dbReference type="KEGG" id="ccl:Clocl_2095"/>
<keyword evidence="8 10" id="KW-0472">Membrane</keyword>
<name>G8LWM4_ACECE</name>
<dbReference type="InterPro" id="IPR048279">
    <property type="entry name" value="MdtK-like"/>
</dbReference>
<dbReference type="eggNOG" id="COG0534">
    <property type="taxonomic scope" value="Bacteria"/>
</dbReference>
<dbReference type="NCBIfam" id="TIGR00797">
    <property type="entry name" value="matE"/>
    <property type="match status" value="1"/>
</dbReference>
<comment type="similarity">
    <text evidence="2">Belongs to the multi antimicrobial extrusion (MATE) (TC 2.A.66.1) family. MepA subfamily.</text>
</comment>
<keyword evidence="6 10" id="KW-0812">Transmembrane</keyword>
<feature type="transmembrane region" description="Helical" evidence="10">
    <location>
        <begin position="170"/>
        <end position="191"/>
    </location>
</feature>
<dbReference type="OrthoDB" id="9811110at2"/>
<dbReference type="RefSeq" id="WP_014255272.1">
    <property type="nucleotide sequence ID" value="NC_016627.1"/>
</dbReference>
<feature type="transmembrane region" description="Helical" evidence="10">
    <location>
        <begin position="280"/>
        <end position="301"/>
    </location>
</feature>
<comment type="subcellular location">
    <subcellularLocation>
        <location evidence="1">Cell membrane</location>
        <topology evidence="1">Multi-pass membrane protein</topology>
    </subcellularLocation>
</comment>
<feature type="transmembrane region" description="Helical" evidence="10">
    <location>
        <begin position="92"/>
        <end position="118"/>
    </location>
</feature>
<keyword evidence="12" id="KW-1185">Reference proteome</keyword>
<dbReference type="HOGENOM" id="CLU_012893_0_0_9"/>
<dbReference type="GO" id="GO:0042910">
    <property type="term" value="F:xenobiotic transmembrane transporter activity"/>
    <property type="evidence" value="ECO:0007669"/>
    <property type="project" value="InterPro"/>
</dbReference>
<dbReference type="PANTHER" id="PTHR43823:SF3">
    <property type="entry name" value="MULTIDRUG EXPORT PROTEIN MEPA"/>
    <property type="match status" value="1"/>
</dbReference>
<evidence type="ECO:0000256" key="10">
    <source>
        <dbReference type="SAM" id="Phobius"/>
    </source>
</evidence>
<dbReference type="InterPro" id="IPR051327">
    <property type="entry name" value="MATE_MepA_subfamily"/>
</dbReference>
<feature type="transmembrane region" description="Helical" evidence="10">
    <location>
        <begin position="138"/>
        <end position="158"/>
    </location>
</feature>
<organism evidence="11 12">
    <name type="scientific">Acetivibrio clariflavus (strain DSM 19732 / NBRC 101661 / EBR45)</name>
    <name type="common">Clostridium clariflavum</name>
    <dbReference type="NCBI Taxonomy" id="720554"/>
    <lineage>
        <taxon>Bacteria</taxon>
        <taxon>Bacillati</taxon>
        <taxon>Bacillota</taxon>
        <taxon>Clostridia</taxon>
        <taxon>Eubacteriales</taxon>
        <taxon>Oscillospiraceae</taxon>
        <taxon>Acetivibrio</taxon>
    </lineage>
</organism>
<sequence>MENTKANPLGTLDINVLIRKFALPSIMAMMVGAIYNIVDQFFIGRSVGELGNAATNVAFPLSICCIAIALLLGIGGAAAFNISLGEGDREKAVYYLGNASVLLFTFGLILCITVLVFLTPLMFFFGAPDNVLGYAKTYTSITAIGFPFLIFSTGSGHLIRADGSPRYTLLFNLTGAIINTILDPVFIFGFGMGMAGAALATVIGQICAALLAFRYLRHCKTVRIQKKNLIPKWQYTKRIMALGTASCFNQIAMMIVQIVLNKSLTFYGALSPYGEAIPLAAVGIITKVNQLFFAIVIGISQGMQPIASFNYGARNFDRVKKVYYTSLCYGLAVSAFAFMLFQIFPRQIISVFGSGSEEYYSFAILYFRIYLFFTFINCIQPMSATFFTAIGKPRKGIFLSLTRQILFLLPLIIILPLFLGINGIMFAGPVADFVAALVSVIMICIEMRNLI</sequence>